<proteinExistence type="inferred from homology"/>
<evidence type="ECO:0000259" key="5">
    <source>
        <dbReference type="Pfam" id="PF00149"/>
    </source>
</evidence>
<evidence type="ECO:0000313" key="6">
    <source>
        <dbReference type="EMBL" id="SNX60907.1"/>
    </source>
</evidence>
<dbReference type="AlphaFoldDB" id="A0A285C015"/>
<protein>
    <submittedName>
        <fullName evidence="6">3',5'-cyclic AMP phosphodiesterase CpdA</fullName>
    </submittedName>
</protein>
<evidence type="ECO:0000256" key="4">
    <source>
        <dbReference type="ARBA" id="ARBA00025742"/>
    </source>
</evidence>
<name>A0A285C015_9PROT</name>
<evidence type="ECO:0000313" key="7">
    <source>
        <dbReference type="Proteomes" id="UP000242498"/>
    </source>
</evidence>
<dbReference type="OrthoDB" id="9811542at2"/>
<keyword evidence="3" id="KW-0408">Iron</keyword>
<dbReference type="InterPro" id="IPR029052">
    <property type="entry name" value="Metallo-depent_PP-like"/>
</dbReference>
<dbReference type="RefSeq" id="WP_096294324.1">
    <property type="nucleotide sequence ID" value="NZ_LT907782.1"/>
</dbReference>
<dbReference type="GO" id="GO:0046872">
    <property type="term" value="F:metal ion binding"/>
    <property type="evidence" value="ECO:0007669"/>
    <property type="project" value="UniProtKB-KW"/>
</dbReference>
<keyword evidence="1" id="KW-0479">Metal-binding</keyword>
<reference evidence="6 7" key="1">
    <citation type="submission" date="2017-08" db="EMBL/GenBank/DDBJ databases">
        <authorList>
            <person name="de Groot N.N."/>
        </authorList>
    </citation>
    <scope>NUCLEOTIDE SEQUENCE [LARGE SCALE GENOMIC DNA]</scope>
    <source>
        <strain evidence="6 7">Nm15</strain>
    </source>
</reference>
<evidence type="ECO:0000256" key="2">
    <source>
        <dbReference type="ARBA" id="ARBA00022801"/>
    </source>
</evidence>
<dbReference type="EMBL" id="LT907782">
    <property type="protein sequence ID" value="SNX60907.1"/>
    <property type="molecule type" value="Genomic_DNA"/>
</dbReference>
<dbReference type="PANTHER" id="PTHR42988">
    <property type="entry name" value="PHOSPHOHYDROLASE"/>
    <property type="match status" value="1"/>
</dbReference>
<keyword evidence="2" id="KW-0378">Hydrolase</keyword>
<dbReference type="SUPFAM" id="SSF56300">
    <property type="entry name" value="Metallo-dependent phosphatases"/>
    <property type="match status" value="1"/>
</dbReference>
<feature type="domain" description="Calcineurin-like phosphoesterase" evidence="5">
    <location>
        <begin position="3"/>
        <end position="189"/>
    </location>
</feature>
<dbReference type="GO" id="GO:0016787">
    <property type="term" value="F:hydrolase activity"/>
    <property type="evidence" value="ECO:0007669"/>
    <property type="project" value="UniProtKB-KW"/>
</dbReference>
<evidence type="ECO:0000256" key="3">
    <source>
        <dbReference type="ARBA" id="ARBA00023004"/>
    </source>
</evidence>
<dbReference type="InterPro" id="IPR050884">
    <property type="entry name" value="CNP_phosphodiesterase-III"/>
</dbReference>
<dbReference type="Pfam" id="PF00149">
    <property type="entry name" value="Metallophos"/>
    <property type="match status" value="1"/>
</dbReference>
<dbReference type="InterPro" id="IPR004843">
    <property type="entry name" value="Calcineurin-like_PHP"/>
</dbReference>
<dbReference type="Proteomes" id="UP000242498">
    <property type="component" value="Chromosome I"/>
</dbReference>
<comment type="similarity">
    <text evidence="4">Belongs to the cyclic nucleotide phosphodiesterase class-III family.</text>
</comment>
<evidence type="ECO:0000256" key="1">
    <source>
        <dbReference type="ARBA" id="ARBA00022723"/>
    </source>
</evidence>
<gene>
    <name evidence="6" type="ORF">SAMN06296273_2369</name>
</gene>
<dbReference type="Gene3D" id="3.60.21.10">
    <property type="match status" value="1"/>
</dbReference>
<accession>A0A285C015</accession>
<organism evidence="6 7">
    <name type="scientific">Nitrosomonas ureae</name>
    <dbReference type="NCBI Taxonomy" id="44577"/>
    <lineage>
        <taxon>Bacteria</taxon>
        <taxon>Pseudomonadati</taxon>
        <taxon>Pseudomonadota</taxon>
        <taxon>Betaproteobacteria</taxon>
        <taxon>Nitrosomonadales</taxon>
        <taxon>Nitrosomonadaceae</taxon>
        <taxon>Nitrosomonas</taxon>
    </lineage>
</organism>
<dbReference type="PANTHER" id="PTHR42988:SF2">
    <property type="entry name" value="CYCLIC NUCLEOTIDE PHOSPHODIESTERASE CBUA0032-RELATED"/>
    <property type="match status" value="1"/>
</dbReference>
<sequence length="280" mass="31432">MLWQISDLHFGTERPEVVSALEALIHSMPPELVVLSGDITQRARRSQFQAARSFVDRLGAPATLVIPGNHDIPLFNLISRALNPYANHCRSFGAELEPVYDSPTLLVIGVNTTRRWRHVDGEVSAYQRQRVAQRLNRASAEQLRIVVTHQPVAVTCEEDVTNLLHGHKAAVHEWSSAGADIILGGHIHLPFVVPLHKHYPNLARRLWAAQAGTAVSSRIRRGANNSVNLVRSTGLSNGTRAAIVQRWDYSDTTRMFTLKHTYSLQLDCRHLQNDRKRSNF</sequence>